<dbReference type="InterPro" id="IPR003018">
    <property type="entry name" value="GAF"/>
</dbReference>
<dbReference type="Proteomes" id="UP000516057">
    <property type="component" value="Chromosome"/>
</dbReference>
<dbReference type="Pfam" id="PF00990">
    <property type="entry name" value="GGDEF"/>
    <property type="match status" value="1"/>
</dbReference>
<dbReference type="CDD" id="cd01949">
    <property type="entry name" value="GGDEF"/>
    <property type="match status" value="1"/>
</dbReference>
<evidence type="ECO:0000259" key="1">
    <source>
        <dbReference type="PROSITE" id="PS50887"/>
    </source>
</evidence>
<dbReference type="InterPro" id="IPR000160">
    <property type="entry name" value="GGDEF_dom"/>
</dbReference>
<protein>
    <submittedName>
        <fullName evidence="2">Sensor domain-containing diguanylate cyclase</fullName>
    </submittedName>
</protein>
<dbReference type="RefSeq" id="WP_187735360.1">
    <property type="nucleotide sequence ID" value="NZ_CP060790.1"/>
</dbReference>
<dbReference type="SUPFAM" id="SSF55073">
    <property type="entry name" value="Nucleotide cyclase"/>
    <property type="match status" value="1"/>
</dbReference>
<dbReference type="NCBIfam" id="TIGR00254">
    <property type="entry name" value="GGDEF"/>
    <property type="match status" value="1"/>
</dbReference>
<dbReference type="KEGG" id="amon:H9L24_15200"/>
<dbReference type="Gene3D" id="3.30.70.270">
    <property type="match status" value="1"/>
</dbReference>
<dbReference type="AlphaFoldDB" id="A0A7H0HCV6"/>
<dbReference type="PROSITE" id="PS50887">
    <property type="entry name" value="GGDEF"/>
    <property type="match status" value="1"/>
</dbReference>
<sequence length="340" mass="36513">MDALIDQLSQSVASAHTVEELTRPMLEMLEAVTGLESTYLTTIDLDAGVQRILYARNTRQMQIPEGLSVPWHDTLCKRALDEGRMFTSDVGSCWGDSEAAAALGIQTYVSTPVRTDSGGLYGTLCAASASRHEMTPQAHQVLLLFARLIGQQVERERLMQQLLAANAQLAAYASTDLLTSLPNRRALLEALQRQLAQGDRQHTTVLVAFVDLDGFKAINDTHGHEAGDQFLAGIAQRIRQALRAQDLAARYGGDEFVVIGPGPAPGSAVEPARLAFGRRIAEATAGRFHCDGSVIDYVGASVGVIAVAPRSLGATEALRQADHAMYLAKQARRAQAALPA</sequence>
<dbReference type="SMART" id="SM00267">
    <property type="entry name" value="GGDEF"/>
    <property type="match status" value="1"/>
</dbReference>
<dbReference type="PANTHER" id="PTHR46663">
    <property type="entry name" value="DIGUANYLATE CYCLASE DGCT-RELATED"/>
    <property type="match status" value="1"/>
</dbReference>
<dbReference type="Pfam" id="PF13185">
    <property type="entry name" value="GAF_2"/>
    <property type="match status" value="1"/>
</dbReference>
<evidence type="ECO:0000313" key="2">
    <source>
        <dbReference type="EMBL" id="QNP58372.1"/>
    </source>
</evidence>
<dbReference type="InterPro" id="IPR029787">
    <property type="entry name" value="Nucleotide_cyclase"/>
</dbReference>
<evidence type="ECO:0000313" key="3">
    <source>
        <dbReference type="Proteomes" id="UP000516057"/>
    </source>
</evidence>
<name>A0A7H0HCV6_9BURK</name>
<dbReference type="EMBL" id="CP060790">
    <property type="protein sequence ID" value="QNP58372.1"/>
    <property type="molecule type" value="Genomic_DNA"/>
</dbReference>
<dbReference type="PANTHER" id="PTHR46663:SF2">
    <property type="entry name" value="GGDEF DOMAIN-CONTAINING PROTEIN"/>
    <property type="match status" value="1"/>
</dbReference>
<dbReference type="InterPro" id="IPR052163">
    <property type="entry name" value="DGC-Regulatory_Protein"/>
</dbReference>
<dbReference type="InterPro" id="IPR043128">
    <property type="entry name" value="Rev_trsase/Diguanyl_cyclase"/>
</dbReference>
<keyword evidence="3" id="KW-1185">Reference proteome</keyword>
<organism evidence="2 3">
    <name type="scientific">Paenacidovorax monticola</name>
    <dbReference type="NCBI Taxonomy" id="1926868"/>
    <lineage>
        <taxon>Bacteria</taxon>
        <taxon>Pseudomonadati</taxon>
        <taxon>Pseudomonadota</taxon>
        <taxon>Betaproteobacteria</taxon>
        <taxon>Burkholderiales</taxon>
        <taxon>Comamonadaceae</taxon>
        <taxon>Paenacidovorax</taxon>
    </lineage>
</organism>
<accession>A0A7H0HCV6</accession>
<dbReference type="InterPro" id="IPR029016">
    <property type="entry name" value="GAF-like_dom_sf"/>
</dbReference>
<gene>
    <name evidence="2" type="ORF">H9L24_15200</name>
</gene>
<proteinExistence type="predicted"/>
<feature type="domain" description="GGDEF" evidence="1">
    <location>
        <begin position="203"/>
        <end position="340"/>
    </location>
</feature>
<dbReference type="SUPFAM" id="SSF55781">
    <property type="entry name" value="GAF domain-like"/>
    <property type="match status" value="1"/>
</dbReference>
<dbReference type="Gene3D" id="3.30.450.40">
    <property type="match status" value="1"/>
</dbReference>
<reference evidence="2 3" key="1">
    <citation type="submission" date="2020-08" db="EMBL/GenBank/DDBJ databases">
        <title>Genome sequence of Acidovorax monticola KACC 19171T.</title>
        <authorList>
            <person name="Hyun D.-W."/>
            <person name="Bae J.-W."/>
        </authorList>
    </citation>
    <scope>NUCLEOTIDE SEQUENCE [LARGE SCALE GENOMIC DNA]</scope>
    <source>
        <strain evidence="2 3">KACC 19171</strain>
    </source>
</reference>